<gene>
    <name evidence="1" type="ORF">XELAEV_18044386mg</name>
</gene>
<protein>
    <submittedName>
        <fullName evidence="1">Uncharacterized protein</fullName>
    </submittedName>
</protein>
<evidence type="ECO:0000313" key="1">
    <source>
        <dbReference type="EMBL" id="OCT63288.1"/>
    </source>
</evidence>
<reference evidence="2" key="1">
    <citation type="journal article" date="2016" name="Nature">
        <title>Genome evolution in the allotetraploid frog Xenopus laevis.</title>
        <authorList>
            <person name="Session A.M."/>
            <person name="Uno Y."/>
            <person name="Kwon T."/>
            <person name="Chapman J.A."/>
            <person name="Toyoda A."/>
            <person name="Takahashi S."/>
            <person name="Fukui A."/>
            <person name="Hikosaka A."/>
            <person name="Suzuki A."/>
            <person name="Kondo M."/>
            <person name="van Heeringen S.J."/>
            <person name="Quigley I."/>
            <person name="Heinz S."/>
            <person name="Ogino H."/>
            <person name="Ochi H."/>
            <person name="Hellsten U."/>
            <person name="Lyons J.B."/>
            <person name="Simakov O."/>
            <person name="Putnam N."/>
            <person name="Stites J."/>
            <person name="Kuroki Y."/>
            <person name="Tanaka T."/>
            <person name="Michiue T."/>
            <person name="Watanabe M."/>
            <person name="Bogdanovic O."/>
            <person name="Lister R."/>
            <person name="Georgiou G."/>
            <person name="Paranjpe S.S."/>
            <person name="van Kruijsbergen I."/>
            <person name="Shu S."/>
            <person name="Carlson J."/>
            <person name="Kinoshita T."/>
            <person name="Ohta Y."/>
            <person name="Mawaribuchi S."/>
            <person name="Jenkins J."/>
            <person name="Grimwood J."/>
            <person name="Schmutz J."/>
            <person name="Mitros T."/>
            <person name="Mozaffari S.V."/>
            <person name="Suzuki Y."/>
            <person name="Haramoto Y."/>
            <person name="Yamamoto T.S."/>
            <person name="Takagi C."/>
            <person name="Heald R."/>
            <person name="Miller K."/>
            <person name="Haudenschild C."/>
            <person name="Kitzman J."/>
            <person name="Nakayama T."/>
            <person name="Izutsu Y."/>
            <person name="Robert J."/>
            <person name="Fortriede J."/>
            <person name="Burns K."/>
            <person name="Lotay V."/>
            <person name="Karimi K."/>
            <person name="Yasuoka Y."/>
            <person name="Dichmann D.S."/>
            <person name="Flajnik M.F."/>
            <person name="Houston D.W."/>
            <person name="Shendure J."/>
            <person name="DuPasquier L."/>
            <person name="Vize P.D."/>
            <person name="Zorn A.M."/>
            <person name="Ito M."/>
            <person name="Marcotte E.M."/>
            <person name="Wallingford J.B."/>
            <person name="Ito Y."/>
            <person name="Asashima M."/>
            <person name="Ueno N."/>
            <person name="Matsuda Y."/>
            <person name="Veenstra G.J."/>
            <person name="Fujiyama A."/>
            <person name="Harland R.M."/>
            <person name="Taira M."/>
            <person name="Rokhsar D.S."/>
        </authorList>
    </citation>
    <scope>NUCLEOTIDE SEQUENCE [LARGE SCALE GENOMIC DNA]</scope>
    <source>
        <strain evidence="2">J</strain>
    </source>
</reference>
<dbReference type="AlphaFoldDB" id="A0A974H3B6"/>
<organism evidence="1 2">
    <name type="scientific">Xenopus laevis</name>
    <name type="common">African clawed frog</name>
    <dbReference type="NCBI Taxonomy" id="8355"/>
    <lineage>
        <taxon>Eukaryota</taxon>
        <taxon>Metazoa</taxon>
        <taxon>Chordata</taxon>
        <taxon>Craniata</taxon>
        <taxon>Vertebrata</taxon>
        <taxon>Euteleostomi</taxon>
        <taxon>Amphibia</taxon>
        <taxon>Batrachia</taxon>
        <taxon>Anura</taxon>
        <taxon>Pipoidea</taxon>
        <taxon>Pipidae</taxon>
        <taxon>Xenopodinae</taxon>
        <taxon>Xenopus</taxon>
        <taxon>Xenopus</taxon>
    </lineage>
</organism>
<accession>A0A974H3B6</accession>
<name>A0A974H3B6_XENLA</name>
<dbReference type="Proteomes" id="UP000694892">
    <property type="component" value="Chromosome 9_10L"/>
</dbReference>
<dbReference type="EMBL" id="CM004482">
    <property type="protein sequence ID" value="OCT63288.1"/>
    <property type="molecule type" value="Genomic_DNA"/>
</dbReference>
<evidence type="ECO:0000313" key="2">
    <source>
        <dbReference type="Proteomes" id="UP000694892"/>
    </source>
</evidence>
<proteinExistence type="predicted"/>
<sequence>MWISRSRAANIRISVLDMVSPTHCTCPELYRHLQPLCIQLQQTPSNPLLLISFTTETRDSCHSPPWLTNDYRVKKQTPFDEGT</sequence>